<dbReference type="InterPro" id="IPR013083">
    <property type="entry name" value="Znf_RING/FYVE/PHD"/>
</dbReference>
<protein>
    <submittedName>
        <fullName evidence="5">Zinc finger DNA binding protein</fullName>
    </submittedName>
</protein>
<sequence length="281" mass="31812">MVKCVACAKYMSAKDGVTCPKCSTSTHRECVGGFPVGAPINSKWRCVDCHPKMPKGRHPGTPIMQDINLPTDGAHPECEPVSRDAVACILVEMRAQFESMKADLLLEFQSFKDELREIRPALGELKKDQTALKTDLNICVSKVSNLKNITTDLENYLGDKRNTVTVTTNIGVTLEEREIVSIERSGASQVLQKDTTLNVWPRKVVIRFSSRITRDTCLQRARERRGLTSADLGLEGPPARLFINERLTKLNRQLFAKAKEESRHHQWRYCWAKNGRIYLRK</sequence>
<dbReference type="AlphaFoldDB" id="A0A0L7KJT4"/>
<reference evidence="5 6" key="1">
    <citation type="journal article" date="2015" name="Genome Biol. Evol.">
        <title>The genome of winter moth (Operophtera brumata) provides a genomic perspective on sexual dimorphism and phenology.</title>
        <authorList>
            <person name="Derks M.F."/>
            <person name="Smit S."/>
            <person name="Salis L."/>
            <person name="Schijlen E."/>
            <person name="Bossers A."/>
            <person name="Mateman C."/>
            <person name="Pijl A.S."/>
            <person name="de Ridder D."/>
            <person name="Groenen M.A."/>
            <person name="Visser M.E."/>
            <person name="Megens H.J."/>
        </authorList>
    </citation>
    <scope>NUCLEOTIDE SEQUENCE [LARGE SCALE GENOMIC DNA]</scope>
    <source>
        <strain evidence="5">WM2013NL</strain>
        <tissue evidence="5">Head and thorax</tissue>
    </source>
</reference>
<gene>
    <name evidence="5" type="ORF">OBRU01_24797</name>
</gene>
<dbReference type="Pfam" id="PF25298">
    <property type="entry name" value="Baculo_FP_2nd"/>
    <property type="match status" value="1"/>
</dbReference>
<evidence type="ECO:0000256" key="2">
    <source>
        <dbReference type="ARBA" id="ARBA00022771"/>
    </source>
</evidence>
<dbReference type="GO" id="GO:0008270">
    <property type="term" value="F:zinc ion binding"/>
    <property type="evidence" value="ECO:0007669"/>
    <property type="project" value="UniProtKB-KW"/>
</dbReference>
<evidence type="ECO:0000256" key="3">
    <source>
        <dbReference type="ARBA" id="ARBA00022833"/>
    </source>
</evidence>
<dbReference type="Proteomes" id="UP000037510">
    <property type="component" value="Unassembled WGS sequence"/>
</dbReference>
<dbReference type="Gene3D" id="3.30.40.10">
    <property type="entry name" value="Zinc/RING finger domain, C3HC4 (zinc finger)"/>
    <property type="match status" value="1"/>
</dbReference>
<evidence type="ECO:0000256" key="1">
    <source>
        <dbReference type="ARBA" id="ARBA00022723"/>
    </source>
</evidence>
<keyword evidence="1" id="KW-0479">Metal-binding</keyword>
<feature type="domain" description="Phorbol-ester/DAG-type" evidence="4">
    <location>
        <begin position="1"/>
        <end position="46"/>
    </location>
</feature>
<organism evidence="5 6">
    <name type="scientific">Operophtera brumata</name>
    <name type="common">Winter moth</name>
    <name type="synonym">Phalaena brumata</name>
    <dbReference type="NCBI Taxonomy" id="104452"/>
    <lineage>
        <taxon>Eukaryota</taxon>
        <taxon>Metazoa</taxon>
        <taxon>Ecdysozoa</taxon>
        <taxon>Arthropoda</taxon>
        <taxon>Hexapoda</taxon>
        <taxon>Insecta</taxon>
        <taxon>Pterygota</taxon>
        <taxon>Neoptera</taxon>
        <taxon>Endopterygota</taxon>
        <taxon>Lepidoptera</taxon>
        <taxon>Glossata</taxon>
        <taxon>Ditrysia</taxon>
        <taxon>Geometroidea</taxon>
        <taxon>Geometridae</taxon>
        <taxon>Larentiinae</taxon>
        <taxon>Operophtera</taxon>
    </lineage>
</organism>
<dbReference type="InterPro" id="IPR011011">
    <property type="entry name" value="Znf_FYVE_PHD"/>
</dbReference>
<keyword evidence="2" id="KW-0863">Zinc-finger</keyword>
<keyword evidence="6" id="KW-1185">Reference proteome</keyword>
<name>A0A0L7KJT4_OPEBR</name>
<proteinExistence type="predicted"/>
<accession>A0A0L7KJT4</accession>
<evidence type="ECO:0000313" key="5">
    <source>
        <dbReference type="EMBL" id="KOB63316.1"/>
    </source>
</evidence>
<dbReference type="InterPro" id="IPR019786">
    <property type="entry name" value="Zinc_finger_PHD-type_CS"/>
</dbReference>
<keyword evidence="3" id="KW-0862">Zinc</keyword>
<dbReference type="PROSITE" id="PS01359">
    <property type="entry name" value="ZF_PHD_1"/>
    <property type="match status" value="1"/>
</dbReference>
<comment type="caution">
    <text evidence="5">The sequence shown here is derived from an EMBL/GenBank/DDBJ whole genome shotgun (WGS) entry which is preliminary data.</text>
</comment>
<dbReference type="InterPro" id="IPR057251">
    <property type="entry name" value="FP_C"/>
</dbReference>
<evidence type="ECO:0000313" key="6">
    <source>
        <dbReference type="Proteomes" id="UP000037510"/>
    </source>
</evidence>
<dbReference type="EMBL" id="JTDY01009571">
    <property type="protein sequence ID" value="KOB63316.1"/>
    <property type="molecule type" value="Genomic_DNA"/>
</dbReference>
<dbReference type="InterPro" id="IPR002219">
    <property type="entry name" value="PKC_DAG/PE"/>
</dbReference>
<dbReference type="SUPFAM" id="SSF57903">
    <property type="entry name" value="FYVE/PHD zinc finger"/>
    <property type="match status" value="1"/>
</dbReference>
<dbReference type="PROSITE" id="PS50081">
    <property type="entry name" value="ZF_DAG_PE_2"/>
    <property type="match status" value="1"/>
</dbReference>
<evidence type="ECO:0000259" key="4">
    <source>
        <dbReference type="PROSITE" id="PS50081"/>
    </source>
</evidence>